<gene>
    <name evidence="2" type="ORF">GCM10017056_07690</name>
</gene>
<dbReference type="EMBL" id="BNCJ01000001">
    <property type="protein sequence ID" value="GHF38200.1"/>
    <property type="molecule type" value="Genomic_DNA"/>
</dbReference>
<evidence type="ECO:0000313" key="3">
    <source>
        <dbReference type="Proteomes" id="UP000626220"/>
    </source>
</evidence>
<evidence type="ECO:0000256" key="1">
    <source>
        <dbReference type="SAM" id="SignalP"/>
    </source>
</evidence>
<dbReference type="Pfam" id="PF09694">
    <property type="entry name" value="Gcw_chp"/>
    <property type="match status" value="1"/>
</dbReference>
<dbReference type="NCBIfam" id="TIGR02001">
    <property type="entry name" value="gcw_chp"/>
    <property type="match status" value="1"/>
</dbReference>
<evidence type="ECO:0008006" key="4">
    <source>
        <dbReference type="Google" id="ProtNLM"/>
    </source>
</evidence>
<feature type="signal peptide" evidence="1">
    <location>
        <begin position="1"/>
        <end position="22"/>
    </location>
</feature>
<name>A0A8J3GVB7_9RHOB</name>
<evidence type="ECO:0000313" key="2">
    <source>
        <dbReference type="EMBL" id="GHF38200.1"/>
    </source>
</evidence>
<organism evidence="2 3">
    <name type="scientific">Seohaeicola zhoushanensis</name>
    <dbReference type="NCBI Taxonomy" id="1569283"/>
    <lineage>
        <taxon>Bacteria</taxon>
        <taxon>Pseudomonadati</taxon>
        <taxon>Pseudomonadota</taxon>
        <taxon>Alphaproteobacteria</taxon>
        <taxon>Rhodobacterales</taxon>
        <taxon>Roseobacteraceae</taxon>
        <taxon>Seohaeicola</taxon>
    </lineage>
</organism>
<feature type="chain" id="PRO_5035292773" description="Porin" evidence="1">
    <location>
        <begin position="23"/>
        <end position="213"/>
    </location>
</feature>
<comment type="caution">
    <text evidence="2">The sequence shown here is derived from an EMBL/GenBank/DDBJ whole genome shotgun (WGS) entry which is preliminary data.</text>
</comment>
<dbReference type="InterPro" id="IPR010239">
    <property type="entry name" value="CHP02001"/>
</dbReference>
<reference evidence="2" key="2">
    <citation type="submission" date="2020-09" db="EMBL/GenBank/DDBJ databases">
        <authorList>
            <person name="Sun Q."/>
            <person name="Kim S."/>
        </authorList>
    </citation>
    <scope>NUCLEOTIDE SEQUENCE</scope>
    <source>
        <strain evidence="2">KCTC 42650</strain>
    </source>
</reference>
<dbReference type="RefSeq" id="WP_189678702.1">
    <property type="nucleotide sequence ID" value="NZ_BNCJ01000001.1"/>
</dbReference>
<keyword evidence="3" id="KW-1185">Reference proteome</keyword>
<protein>
    <recommendedName>
        <fullName evidence="4">Porin</fullName>
    </recommendedName>
</protein>
<sequence length="213" mass="22573">MRNLLAASALALGVAAPGLASAQDLTVTGGFSIVSRYVSNGFDQTTGAAFQPWVEAEYRGFYLNLWASNTAKSLVGSGAEIDVTVGYRGEIGKFSYDVGYARYYYKNPSVNCCGEQLLTLGYAPTDNLAFSLAFARDPVADYVDTGLTVDVALNDKFGLSATYGSVSNGGVDYWSVGGAYAINDTVSISGSWQDNDVNDGTFVVSLDTAFNIR</sequence>
<reference evidence="2" key="1">
    <citation type="journal article" date="2014" name="Int. J. Syst. Evol. Microbiol.">
        <title>Complete genome sequence of Corynebacterium casei LMG S-19264T (=DSM 44701T), isolated from a smear-ripened cheese.</title>
        <authorList>
            <consortium name="US DOE Joint Genome Institute (JGI-PGF)"/>
            <person name="Walter F."/>
            <person name="Albersmeier A."/>
            <person name="Kalinowski J."/>
            <person name="Ruckert C."/>
        </authorList>
    </citation>
    <scope>NUCLEOTIDE SEQUENCE</scope>
    <source>
        <strain evidence="2">KCTC 42650</strain>
    </source>
</reference>
<dbReference type="Proteomes" id="UP000626220">
    <property type="component" value="Unassembled WGS sequence"/>
</dbReference>
<proteinExistence type="predicted"/>
<dbReference type="AlphaFoldDB" id="A0A8J3GVB7"/>
<accession>A0A8J3GVB7</accession>
<keyword evidence="1" id="KW-0732">Signal</keyword>